<evidence type="ECO:0000313" key="2">
    <source>
        <dbReference type="Proteomes" id="UP001165960"/>
    </source>
</evidence>
<organism evidence="1 2">
    <name type="scientific">Entomophthora muscae</name>
    <dbReference type="NCBI Taxonomy" id="34485"/>
    <lineage>
        <taxon>Eukaryota</taxon>
        <taxon>Fungi</taxon>
        <taxon>Fungi incertae sedis</taxon>
        <taxon>Zoopagomycota</taxon>
        <taxon>Entomophthoromycotina</taxon>
        <taxon>Entomophthoromycetes</taxon>
        <taxon>Entomophthorales</taxon>
        <taxon>Entomophthoraceae</taxon>
        <taxon>Entomophthora</taxon>
    </lineage>
</organism>
<dbReference type="EMBL" id="QTSX02004824">
    <property type="protein sequence ID" value="KAJ9063618.1"/>
    <property type="molecule type" value="Genomic_DNA"/>
</dbReference>
<reference evidence="1" key="1">
    <citation type="submission" date="2022-04" db="EMBL/GenBank/DDBJ databases">
        <title>Genome of the entomopathogenic fungus Entomophthora muscae.</title>
        <authorList>
            <person name="Elya C."/>
            <person name="Lovett B.R."/>
            <person name="Lee E."/>
            <person name="Macias A.M."/>
            <person name="Hajek A.E."/>
            <person name="De Bivort B.L."/>
            <person name="Kasson M.T."/>
            <person name="De Fine Licht H.H."/>
            <person name="Stajich J.E."/>
        </authorList>
    </citation>
    <scope>NUCLEOTIDE SEQUENCE</scope>
    <source>
        <strain evidence="1">Berkeley</strain>
    </source>
</reference>
<keyword evidence="2" id="KW-1185">Reference proteome</keyword>
<gene>
    <name evidence="1" type="ORF">DSO57_1038986</name>
</gene>
<comment type="caution">
    <text evidence="1">The sequence shown here is derived from an EMBL/GenBank/DDBJ whole genome shotgun (WGS) entry which is preliminary data.</text>
</comment>
<evidence type="ECO:0000313" key="1">
    <source>
        <dbReference type="EMBL" id="KAJ9063618.1"/>
    </source>
</evidence>
<proteinExistence type="predicted"/>
<sequence length="273" mass="30141">MSWISKSLSVSKSTFIPILRSPIFSLASSRSYAAVPEERPVRRTSKHLIKLGAIPLKDAIDVLRAFSIGKEHNSFELQIKYDRKKYNRELIGSCILPTPMSQDSKILVFAEGKEADEAIEAGAAVVGGVELIDKVVANEVEFNQVLCTPAMFPHVLKIARTLGPRGLMPTPKKGNVTGDIAGGIKKLQALYNFHSDSEGWIRLSIAKLAHTDEQVRKNILTLLYAIFEIGAPVVKKGFYQKIILKTTRGPPIVLEDAFGLVIDQYKLSKLEAQ</sequence>
<accession>A0ACC2SMN8</accession>
<name>A0ACC2SMN8_9FUNG</name>
<protein>
    <submittedName>
        <fullName evidence="1">Uncharacterized protein</fullName>
    </submittedName>
</protein>
<dbReference type="Proteomes" id="UP001165960">
    <property type="component" value="Unassembled WGS sequence"/>
</dbReference>